<organism evidence="1">
    <name type="scientific">Panicum hallii</name>
    <dbReference type="NCBI Taxonomy" id="206008"/>
    <lineage>
        <taxon>Eukaryota</taxon>
        <taxon>Viridiplantae</taxon>
        <taxon>Streptophyta</taxon>
        <taxon>Embryophyta</taxon>
        <taxon>Tracheophyta</taxon>
        <taxon>Spermatophyta</taxon>
        <taxon>Magnoliopsida</taxon>
        <taxon>Liliopsida</taxon>
        <taxon>Poales</taxon>
        <taxon>Poaceae</taxon>
        <taxon>PACMAD clade</taxon>
        <taxon>Panicoideae</taxon>
        <taxon>Panicodae</taxon>
        <taxon>Paniceae</taxon>
        <taxon>Panicinae</taxon>
        <taxon>Panicum</taxon>
        <taxon>Panicum sect. Panicum</taxon>
    </lineage>
</organism>
<proteinExistence type="predicted"/>
<dbReference type="AlphaFoldDB" id="A0A2T8IAI1"/>
<dbReference type="Proteomes" id="UP000243499">
    <property type="component" value="Chromosome 7"/>
</dbReference>
<dbReference type="EMBL" id="CM008052">
    <property type="protein sequence ID" value="PVH34696.1"/>
    <property type="molecule type" value="Genomic_DNA"/>
</dbReference>
<name>A0A2T8IAI1_9POAL</name>
<accession>A0A2T8IAI1</accession>
<reference evidence="1" key="1">
    <citation type="submission" date="2018-04" db="EMBL/GenBank/DDBJ databases">
        <title>WGS assembly of Panicum hallii.</title>
        <authorList>
            <person name="Lovell J."/>
            <person name="Jenkins J."/>
            <person name="Lowry D."/>
            <person name="Mamidi S."/>
            <person name="Sreedasyam A."/>
            <person name="Weng X."/>
            <person name="Barry K."/>
            <person name="Bonette J."/>
            <person name="Campitelli B."/>
            <person name="Daum C."/>
            <person name="Gordon S."/>
            <person name="Gould B."/>
            <person name="Lipzen A."/>
            <person name="Macqueen A."/>
            <person name="Palacio-Mejia J."/>
            <person name="Plott C."/>
            <person name="Shakirov E."/>
            <person name="Shu S."/>
            <person name="Yoshinaga Y."/>
            <person name="Zane M."/>
            <person name="Rokhsar D."/>
            <person name="Grimwood J."/>
            <person name="Schmutz J."/>
            <person name="Juenger T."/>
        </authorList>
    </citation>
    <scope>NUCLEOTIDE SEQUENCE [LARGE SCALE GENOMIC DNA]</scope>
    <source>
        <strain evidence="1">FIL2</strain>
    </source>
</reference>
<dbReference type="Gramene" id="PVH34696">
    <property type="protein sequence ID" value="PVH34696"/>
    <property type="gene ID" value="PAHAL_7G010600"/>
</dbReference>
<sequence>MGMESFRSCAPRRAGDGVGEQLGVAFIGGRGELCQRSAARLQWQGDGGAAACGHGRAMVVHQRRGGKAGEQGCSGCSGVGEDEHGKGTWLGELARGVGAAAPAGAWYSMRAAEEGLCVCAACLRRSTGETMELPWWLRHKEGLGCNQWIDRERLIRWRLGIRWSLDDKGI</sequence>
<protein>
    <submittedName>
        <fullName evidence="1">Uncharacterized protein</fullName>
    </submittedName>
</protein>
<gene>
    <name evidence="1" type="ORF">PAHAL_7G010600</name>
</gene>
<evidence type="ECO:0000313" key="1">
    <source>
        <dbReference type="EMBL" id="PVH34696.1"/>
    </source>
</evidence>